<organism evidence="2">
    <name type="scientific">uncultured Dysgonomonas sp</name>
    <dbReference type="NCBI Taxonomy" id="206096"/>
    <lineage>
        <taxon>Bacteria</taxon>
        <taxon>Pseudomonadati</taxon>
        <taxon>Bacteroidota</taxon>
        <taxon>Bacteroidia</taxon>
        <taxon>Bacteroidales</taxon>
        <taxon>Dysgonomonadaceae</taxon>
        <taxon>Dysgonomonas</taxon>
        <taxon>environmental samples</taxon>
    </lineage>
</organism>
<sequence length="392" mass="44657">MSRFVPVIIYIFFSSNLNIWASDGEPQKKTIKIGGAVRFNIASENYESAARPLDSYIKLDTWFLSVDAGYEDFDLSFQYRLYPGSKAHFIHHAYVRYRLNDSWYAKLGVFQKPFGIAPSASHSWWFQLPYYMGLEDTYATGIGAEYKIEKLSVDMAYFRQAAPKGFLSSEYEDNTVGNSRFSYAVVPTTGLTGANRSKASIRELDQFNMRICYQLTEIAEVGLSGQLGSIYNETLNKRKWNLSWAIHSVFNYRRWNLKAEIIGYNYKSQNDKGELLDAVQMAAYGSPYDVASKGFVYLAGISYTIPIKRKFIKSIEAYVDYSIADKSRAGYNNTHHLIPGVSIASGPIYTYIDMAIGKNHPWLTSNFGEGLAQDSDNARWNSRFNINIGYYF</sequence>
<dbReference type="Gene3D" id="2.40.160.10">
    <property type="entry name" value="Porin"/>
    <property type="match status" value="1"/>
</dbReference>
<evidence type="ECO:0008006" key="3">
    <source>
        <dbReference type="Google" id="ProtNLM"/>
    </source>
</evidence>
<evidence type="ECO:0000313" key="2">
    <source>
        <dbReference type="EMBL" id="SBW05676.1"/>
    </source>
</evidence>
<reference evidence="2" key="1">
    <citation type="submission" date="2016-04" db="EMBL/GenBank/DDBJ databases">
        <authorList>
            <person name="Evans L.H."/>
            <person name="Alamgir A."/>
            <person name="Owens N."/>
            <person name="Weber N.D."/>
            <person name="Virtaneva K."/>
            <person name="Barbian K."/>
            <person name="Babar A."/>
            <person name="Rosenke K."/>
        </authorList>
    </citation>
    <scope>NUCLEOTIDE SEQUENCE</scope>
    <source>
        <strain evidence="1">86-1</strain>
        <strain evidence="2">86-2</strain>
    </source>
</reference>
<protein>
    <recommendedName>
        <fullName evidence="3">Phosphate-selective porin O and P</fullName>
    </recommendedName>
</protein>
<dbReference type="AlphaFoldDB" id="A0A212K1Y8"/>
<proteinExistence type="predicted"/>
<dbReference type="InterPro" id="IPR023614">
    <property type="entry name" value="Porin_dom_sf"/>
</dbReference>
<evidence type="ECO:0000313" key="1">
    <source>
        <dbReference type="EMBL" id="SBV94137.1"/>
    </source>
</evidence>
<dbReference type="RefSeq" id="WP_080904972.1">
    <property type="nucleotide sequence ID" value="NZ_CABQQB010000003.1"/>
</dbReference>
<dbReference type="EMBL" id="FLUM01000001">
    <property type="protein sequence ID" value="SBV94137.1"/>
    <property type="molecule type" value="Genomic_DNA"/>
</dbReference>
<name>A0A212K1Y8_9BACT</name>
<gene>
    <name evidence="1" type="ORF">KL86DYS1_11053</name>
    <name evidence="2" type="ORF">KL86DYS2_12834</name>
</gene>
<dbReference type="EMBL" id="FLUL01000001">
    <property type="protein sequence ID" value="SBW05676.1"/>
    <property type="molecule type" value="Genomic_DNA"/>
</dbReference>
<accession>A0A212K1Y8</accession>
<dbReference type="SUPFAM" id="SSF56935">
    <property type="entry name" value="Porins"/>
    <property type="match status" value="1"/>
</dbReference>